<dbReference type="InterPro" id="IPR049577">
    <property type="entry name" value="GMPP_N"/>
</dbReference>
<keyword evidence="5" id="KW-0547">Nucleotide-binding</keyword>
<dbReference type="InterPro" id="IPR051161">
    <property type="entry name" value="Mannose-6P_isomerase_type2"/>
</dbReference>
<dbReference type="EC" id="2.7.7.13" evidence="2"/>
<dbReference type="GO" id="GO:0009298">
    <property type="term" value="P:GDP-mannose biosynthetic process"/>
    <property type="evidence" value="ECO:0007669"/>
    <property type="project" value="TreeGrafter"/>
</dbReference>
<dbReference type="Pfam" id="PF00483">
    <property type="entry name" value="NTP_transferase"/>
    <property type="match status" value="1"/>
</dbReference>
<dbReference type="InterPro" id="IPR006375">
    <property type="entry name" value="Man1P_GuaTrfase/Man6P_Isoase"/>
</dbReference>
<evidence type="ECO:0000256" key="5">
    <source>
        <dbReference type="ARBA" id="ARBA00022741"/>
    </source>
</evidence>
<dbReference type="InterPro" id="IPR054566">
    <property type="entry name" value="ManC/GMP-like_b-helix"/>
</dbReference>
<evidence type="ECO:0000259" key="8">
    <source>
        <dbReference type="Pfam" id="PF00483"/>
    </source>
</evidence>
<dbReference type="InterPro" id="IPR001538">
    <property type="entry name" value="Man6P_isomerase-2_C"/>
</dbReference>
<dbReference type="Pfam" id="PF01050">
    <property type="entry name" value="MannoseP_isomer"/>
    <property type="match status" value="1"/>
</dbReference>
<dbReference type="SUPFAM" id="SSF53448">
    <property type="entry name" value="Nucleotide-diphospho-sugar transferases"/>
    <property type="match status" value="1"/>
</dbReference>
<dbReference type="GO" id="GO:0004475">
    <property type="term" value="F:mannose-1-phosphate guanylyltransferase (GTP) activity"/>
    <property type="evidence" value="ECO:0007669"/>
    <property type="project" value="UniProtKB-EC"/>
</dbReference>
<comment type="similarity">
    <text evidence="1">Belongs to the mannose-6-phosphate isomerase type 2 family.</text>
</comment>
<dbReference type="InterPro" id="IPR014710">
    <property type="entry name" value="RmlC-like_jellyroll"/>
</dbReference>
<gene>
    <name evidence="11" type="ORF">MNBD_NITROSPIRAE03-1125</name>
</gene>
<feature type="domain" description="MannoseP isomerase/GMP-like beta-helix" evidence="10">
    <location>
        <begin position="296"/>
        <end position="350"/>
    </location>
</feature>
<reference evidence="11" key="1">
    <citation type="submission" date="2018-06" db="EMBL/GenBank/DDBJ databases">
        <authorList>
            <person name="Zhirakovskaya E."/>
        </authorList>
    </citation>
    <scope>NUCLEOTIDE SEQUENCE</scope>
</reference>
<keyword evidence="4 11" id="KW-0548">Nucleotidyltransferase</keyword>
<evidence type="ECO:0000259" key="9">
    <source>
        <dbReference type="Pfam" id="PF01050"/>
    </source>
</evidence>
<dbReference type="AlphaFoldDB" id="A0A3B1DGE5"/>
<evidence type="ECO:0000313" key="11">
    <source>
        <dbReference type="EMBL" id="VAX34000.1"/>
    </source>
</evidence>
<evidence type="ECO:0000256" key="4">
    <source>
        <dbReference type="ARBA" id="ARBA00022695"/>
    </source>
</evidence>
<dbReference type="InterPro" id="IPR011051">
    <property type="entry name" value="RmlC_Cupin_sf"/>
</dbReference>
<evidence type="ECO:0000256" key="6">
    <source>
        <dbReference type="ARBA" id="ARBA00023134"/>
    </source>
</evidence>
<sequence>MKAVILAGGSGTRLWPLSRKEYPKQFLKINGSLSLLQQTVKRLAPLVSGEDFVVVTNEKHKFHVISDLNAIEGSPGNNLILEPVGRNTAPAIALSAIYCKERLGCGLDEVMVVLPSDHIIRPEDEFMTYLNMAAEVARAGFLVTLGIKPTRPETGYGYIKAGRPVSLKAGQHSNMPENSCFSVEEFSEKPDRVTAGRYFSEGKHFWNAGIFVFTIGTILDELRQWSPDIYQKLGEGFDNALSLFQEMPDISIDYAVMEKSGKVAVMPVDLYWNDVGCFESMYEAFERDEDGNIKIGDVLSLETRDSFVIGNKRLIATIGLEGIVVIETDDAMLITTKDQTQKVKEVVDTLRAQGRREVLEHTSVYRPWGSYTVLEEGQRYKIKRIEVNPGARLSLQMHYHRSEHWVVVKGTAKVTIGEGERFIHENESAYVPKSTLHRLENPGKVPVEIIEVQNGEYVEEDDIMRFNDLYGREERE</sequence>
<evidence type="ECO:0000256" key="2">
    <source>
        <dbReference type="ARBA" id="ARBA00012387"/>
    </source>
</evidence>
<dbReference type="GO" id="GO:0016853">
    <property type="term" value="F:isomerase activity"/>
    <property type="evidence" value="ECO:0007669"/>
    <property type="project" value="UniProtKB-KW"/>
</dbReference>
<protein>
    <recommendedName>
        <fullName evidence="2">mannose-1-phosphate guanylyltransferase</fullName>
        <ecNumber evidence="2">2.7.7.13</ecNumber>
    </recommendedName>
</protein>
<accession>A0A3B1DGE5</accession>
<dbReference type="FunFam" id="2.60.120.10:FF:000032">
    <property type="entry name" value="Mannose-1-phosphate guanylyltransferase/mannose-6-phosphate isomerase"/>
    <property type="match status" value="1"/>
</dbReference>
<dbReference type="NCBIfam" id="TIGR01479">
    <property type="entry name" value="GMP_PMI"/>
    <property type="match status" value="1"/>
</dbReference>
<evidence type="ECO:0000256" key="3">
    <source>
        <dbReference type="ARBA" id="ARBA00022679"/>
    </source>
</evidence>
<dbReference type="PANTHER" id="PTHR46390:SF1">
    <property type="entry name" value="MANNOSE-1-PHOSPHATE GUANYLYLTRANSFERASE"/>
    <property type="match status" value="1"/>
</dbReference>
<dbReference type="GO" id="GO:0005525">
    <property type="term" value="F:GTP binding"/>
    <property type="evidence" value="ECO:0007669"/>
    <property type="project" value="UniProtKB-KW"/>
</dbReference>
<evidence type="ECO:0000256" key="1">
    <source>
        <dbReference type="ARBA" id="ARBA00006115"/>
    </source>
</evidence>
<name>A0A3B1DGE5_9ZZZZ</name>
<dbReference type="Gene3D" id="2.60.120.10">
    <property type="entry name" value="Jelly Rolls"/>
    <property type="match status" value="1"/>
</dbReference>
<feature type="domain" description="Nucleotidyl transferase" evidence="8">
    <location>
        <begin position="2"/>
        <end position="289"/>
    </location>
</feature>
<dbReference type="CDD" id="cd02509">
    <property type="entry name" value="GDP-M1P_Guanylyltransferase"/>
    <property type="match status" value="1"/>
</dbReference>
<keyword evidence="6" id="KW-0342">GTP-binding</keyword>
<dbReference type="InterPro" id="IPR029044">
    <property type="entry name" value="Nucleotide-diphossugar_trans"/>
</dbReference>
<dbReference type="Pfam" id="PF22640">
    <property type="entry name" value="ManC_GMP_beta-helix"/>
    <property type="match status" value="1"/>
</dbReference>
<keyword evidence="11" id="KW-0413">Isomerase</keyword>
<evidence type="ECO:0000259" key="10">
    <source>
        <dbReference type="Pfam" id="PF22640"/>
    </source>
</evidence>
<dbReference type="InterPro" id="IPR005835">
    <property type="entry name" value="NTP_transferase_dom"/>
</dbReference>
<keyword evidence="3 11" id="KW-0808">Transferase</keyword>
<dbReference type="EMBL" id="UOGI01000236">
    <property type="protein sequence ID" value="VAX34000.1"/>
    <property type="molecule type" value="Genomic_DNA"/>
</dbReference>
<dbReference type="PANTHER" id="PTHR46390">
    <property type="entry name" value="MANNOSE-1-PHOSPHATE GUANYLYLTRANSFERASE"/>
    <property type="match status" value="1"/>
</dbReference>
<proteinExistence type="inferred from homology"/>
<dbReference type="FunFam" id="3.90.550.10:FF:000046">
    <property type="entry name" value="Mannose-1-phosphate guanylyltransferase (GDP)"/>
    <property type="match status" value="1"/>
</dbReference>
<comment type="catalytic activity">
    <reaction evidence="7">
        <text>alpha-D-mannose 1-phosphate + GTP + H(+) = GDP-alpha-D-mannose + diphosphate</text>
        <dbReference type="Rhea" id="RHEA:15229"/>
        <dbReference type="ChEBI" id="CHEBI:15378"/>
        <dbReference type="ChEBI" id="CHEBI:33019"/>
        <dbReference type="ChEBI" id="CHEBI:37565"/>
        <dbReference type="ChEBI" id="CHEBI:57527"/>
        <dbReference type="ChEBI" id="CHEBI:58409"/>
        <dbReference type="EC" id="2.7.7.13"/>
    </reaction>
</comment>
<dbReference type="CDD" id="cd02213">
    <property type="entry name" value="cupin_PMI_typeII_C"/>
    <property type="match status" value="1"/>
</dbReference>
<feature type="domain" description="Mannose-6-phosphate isomerase type II C-terminal" evidence="9">
    <location>
        <begin position="354"/>
        <end position="468"/>
    </location>
</feature>
<dbReference type="GO" id="GO:0000271">
    <property type="term" value="P:polysaccharide biosynthetic process"/>
    <property type="evidence" value="ECO:0007669"/>
    <property type="project" value="InterPro"/>
</dbReference>
<organism evidence="11">
    <name type="scientific">hydrothermal vent metagenome</name>
    <dbReference type="NCBI Taxonomy" id="652676"/>
    <lineage>
        <taxon>unclassified sequences</taxon>
        <taxon>metagenomes</taxon>
        <taxon>ecological metagenomes</taxon>
    </lineage>
</organism>
<evidence type="ECO:0000256" key="7">
    <source>
        <dbReference type="ARBA" id="ARBA00047343"/>
    </source>
</evidence>
<dbReference type="Gene3D" id="3.90.550.10">
    <property type="entry name" value="Spore Coat Polysaccharide Biosynthesis Protein SpsA, Chain A"/>
    <property type="match status" value="1"/>
</dbReference>
<dbReference type="SUPFAM" id="SSF51182">
    <property type="entry name" value="RmlC-like cupins"/>
    <property type="match status" value="1"/>
</dbReference>